<gene>
    <name evidence="1" type="ORF">C8Q71DRAFT_106876</name>
</gene>
<accession>A0ABQ8KC42</accession>
<protein>
    <recommendedName>
        <fullName evidence="3">F-box domain-containing protein</fullName>
    </recommendedName>
</protein>
<dbReference type="SUPFAM" id="SSF52047">
    <property type="entry name" value="RNI-like"/>
    <property type="match status" value="1"/>
</dbReference>
<keyword evidence="2" id="KW-1185">Reference proteome</keyword>
<dbReference type="InterPro" id="IPR032675">
    <property type="entry name" value="LRR_dom_sf"/>
</dbReference>
<reference evidence="1 2" key="1">
    <citation type="journal article" date="2021" name="Environ. Microbiol.">
        <title>Gene family expansions and transcriptome signatures uncover fungal adaptations to wood decay.</title>
        <authorList>
            <person name="Hage H."/>
            <person name="Miyauchi S."/>
            <person name="Viragh M."/>
            <person name="Drula E."/>
            <person name="Min B."/>
            <person name="Chaduli D."/>
            <person name="Navarro D."/>
            <person name="Favel A."/>
            <person name="Norest M."/>
            <person name="Lesage-Meessen L."/>
            <person name="Balint B."/>
            <person name="Merenyi Z."/>
            <person name="de Eugenio L."/>
            <person name="Morin E."/>
            <person name="Martinez A.T."/>
            <person name="Baldrian P."/>
            <person name="Stursova M."/>
            <person name="Martinez M.J."/>
            <person name="Novotny C."/>
            <person name="Magnuson J.K."/>
            <person name="Spatafora J.W."/>
            <person name="Maurice S."/>
            <person name="Pangilinan J."/>
            <person name="Andreopoulos W."/>
            <person name="LaButti K."/>
            <person name="Hundley H."/>
            <person name="Na H."/>
            <person name="Kuo A."/>
            <person name="Barry K."/>
            <person name="Lipzen A."/>
            <person name="Henrissat B."/>
            <person name="Riley R."/>
            <person name="Ahrendt S."/>
            <person name="Nagy L.G."/>
            <person name="Grigoriev I.V."/>
            <person name="Martin F."/>
            <person name="Rosso M.N."/>
        </authorList>
    </citation>
    <scope>NUCLEOTIDE SEQUENCE [LARGE SCALE GENOMIC DNA]</scope>
    <source>
        <strain evidence="1 2">CIRM-BRFM 1785</strain>
    </source>
</reference>
<sequence>MHRALTIPELFCLIVNEAGGDRRLSVDTRTLVALVLTCRTFHEPALDVLWEKQYRLVRLIQCLPDDLWMVSTSSHPPRKTLMLREPTRPTTELDWVRFDFYAKRIRQLHYGVRSIYPPENDFGTVSESERLFCWLFTSRPSRNPLPSLTTLRWIVRETFDSHACAHMLFGPRLSRIYIDAAYEAMPTASQIIVPTLHHLPRCSPEVQKLELQVLWEPSTESIGVEILMSLERLKVLKFMLTMSMVPDVLPRLATLSSLTELWLSVQYMDTGDQDDEDITMPDVTFPALTKLSLQTDYMSQSNVFLRICCFPRLQELYIRVEKVESTELDSEDLATMVRLISQCCAHTVLEKINVQIDGDSSEQLFSAVSLRPLNVFRRLRILEIGADLHFLLDDNTVRDMATSWPCLEYLELWVLAPPQSLTPTTLEGLMHLAKHCPSLQTLAINVDTSRPITTPLSELDGSHCNHVLDDLSTVHSPVLGDPSEIGAVLNAIFPNLTCVNEDEIDEIRDSWRPVEEAMRKLRDGCQSEDTA</sequence>
<evidence type="ECO:0000313" key="2">
    <source>
        <dbReference type="Proteomes" id="UP000814176"/>
    </source>
</evidence>
<proteinExistence type="predicted"/>
<dbReference type="GeneID" id="71997025"/>
<dbReference type="EMBL" id="JADCUA010000013">
    <property type="protein sequence ID" value="KAH9835163.1"/>
    <property type="molecule type" value="Genomic_DNA"/>
</dbReference>
<comment type="caution">
    <text evidence="1">The sequence shown here is derived from an EMBL/GenBank/DDBJ whole genome shotgun (WGS) entry which is preliminary data.</text>
</comment>
<evidence type="ECO:0008006" key="3">
    <source>
        <dbReference type="Google" id="ProtNLM"/>
    </source>
</evidence>
<dbReference type="Gene3D" id="3.80.10.10">
    <property type="entry name" value="Ribonuclease Inhibitor"/>
    <property type="match status" value="1"/>
</dbReference>
<dbReference type="Proteomes" id="UP000814176">
    <property type="component" value="Unassembled WGS sequence"/>
</dbReference>
<organism evidence="1 2">
    <name type="scientific">Rhodofomes roseus</name>
    <dbReference type="NCBI Taxonomy" id="34475"/>
    <lineage>
        <taxon>Eukaryota</taxon>
        <taxon>Fungi</taxon>
        <taxon>Dikarya</taxon>
        <taxon>Basidiomycota</taxon>
        <taxon>Agaricomycotina</taxon>
        <taxon>Agaricomycetes</taxon>
        <taxon>Polyporales</taxon>
        <taxon>Rhodofomes</taxon>
    </lineage>
</organism>
<name>A0ABQ8KC42_9APHY</name>
<evidence type="ECO:0000313" key="1">
    <source>
        <dbReference type="EMBL" id="KAH9835163.1"/>
    </source>
</evidence>
<dbReference type="RefSeq" id="XP_047777596.1">
    <property type="nucleotide sequence ID" value="XM_047916293.1"/>
</dbReference>